<dbReference type="GO" id="GO:0003677">
    <property type="term" value="F:DNA binding"/>
    <property type="evidence" value="ECO:0007669"/>
    <property type="project" value="UniProtKB-KW"/>
</dbReference>
<feature type="domain" description="MADS-box" evidence="7">
    <location>
        <begin position="1"/>
        <end position="46"/>
    </location>
</feature>
<evidence type="ECO:0000313" key="8">
    <source>
        <dbReference type="EMBL" id="KAF5795051.1"/>
    </source>
</evidence>
<organism evidence="8 9">
    <name type="scientific">Helianthus annuus</name>
    <name type="common">Common sunflower</name>
    <dbReference type="NCBI Taxonomy" id="4232"/>
    <lineage>
        <taxon>Eukaryota</taxon>
        <taxon>Viridiplantae</taxon>
        <taxon>Streptophyta</taxon>
        <taxon>Embryophyta</taxon>
        <taxon>Tracheophyta</taxon>
        <taxon>Spermatophyta</taxon>
        <taxon>Magnoliopsida</taxon>
        <taxon>eudicotyledons</taxon>
        <taxon>Gunneridae</taxon>
        <taxon>Pentapetalae</taxon>
        <taxon>asterids</taxon>
        <taxon>campanulids</taxon>
        <taxon>Asterales</taxon>
        <taxon>Asteraceae</taxon>
        <taxon>Asteroideae</taxon>
        <taxon>Heliantheae alliance</taxon>
        <taxon>Heliantheae</taxon>
        <taxon>Helianthus</taxon>
    </lineage>
</organism>
<keyword evidence="5" id="KW-0539">Nucleus</keyword>
<dbReference type="InterPro" id="IPR002100">
    <property type="entry name" value="TF_MADSbox"/>
</dbReference>
<accession>A0A9K3NCD2</accession>
<keyword evidence="9" id="KW-1185">Reference proteome</keyword>
<dbReference type="Proteomes" id="UP000215914">
    <property type="component" value="Unassembled WGS sequence"/>
</dbReference>
<dbReference type="GO" id="GO:0046983">
    <property type="term" value="F:protein dimerization activity"/>
    <property type="evidence" value="ECO:0007669"/>
    <property type="project" value="InterPro"/>
</dbReference>
<evidence type="ECO:0000256" key="6">
    <source>
        <dbReference type="SAM" id="Phobius"/>
    </source>
</evidence>
<evidence type="ECO:0000256" key="1">
    <source>
        <dbReference type="ARBA" id="ARBA00004123"/>
    </source>
</evidence>
<evidence type="ECO:0000259" key="7">
    <source>
        <dbReference type="PROSITE" id="PS50066"/>
    </source>
</evidence>
<reference evidence="8" key="2">
    <citation type="submission" date="2020-06" db="EMBL/GenBank/DDBJ databases">
        <title>Helianthus annuus Genome sequencing and assembly Release 2.</title>
        <authorList>
            <person name="Gouzy J."/>
            <person name="Langlade N."/>
            <person name="Munos S."/>
        </authorList>
    </citation>
    <scope>NUCLEOTIDE SEQUENCE</scope>
    <source>
        <tissue evidence="8">Leaves</tissue>
    </source>
</reference>
<dbReference type="Gramene" id="mRNA:HanXRQr2_Chr08g0335231">
    <property type="protein sequence ID" value="CDS:HanXRQr2_Chr08g0335231.1"/>
    <property type="gene ID" value="HanXRQr2_Chr08g0335231"/>
</dbReference>
<protein>
    <submittedName>
        <fullName evidence="8">Transcription factor MADS-type1 family</fullName>
    </submittedName>
</protein>
<keyword evidence="2" id="KW-0805">Transcription regulation</keyword>
<keyword evidence="6" id="KW-1133">Transmembrane helix</keyword>
<dbReference type="EMBL" id="MNCJ02000323">
    <property type="protein sequence ID" value="KAF5795051.1"/>
    <property type="molecule type" value="Genomic_DNA"/>
</dbReference>
<dbReference type="PANTHER" id="PTHR11945:SF776">
    <property type="entry name" value="AGAMOUS-LIKE 50-RELATED"/>
    <property type="match status" value="1"/>
</dbReference>
<evidence type="ECO:0000256" key="2">
    <source>
        <dbReference type="ARBA" id="ARBA00023015"/>
    </source>
</evidence>
<comment type="subcellular location">
    <subcellularLocation>
        <location evidence="1">Nucleus</location>
    </subcellularLocation>
</comment>
<name>A0A9K3NCD2_HELAN</name>
<keyword evidence="3" id="KW-0238">DNA-binding</keyword>
<dbReference type="Pfam" id="PF00319">
    <property type="entry name" value="SRF-TF"/>
    <property type="match status" value="1"/>
</dbReference>
<dbReference type="GO" id="GO:0005634">
    <property type="term" value="C:nucleus"/>
    <property type="evidence" value="ECO:0007669"/>
    <property type="project" value="UniProtKB-SubCell"/>
</dbReference>
<evidence type="ECO:0000256" key="5">
    <source>
        <dbReference type="ARBA" id="ARBA00023242"/>
    </source>
</evidence>
<reference evidence="8" key="1">
    <citation type="journal article" date="2017" name="Nature">
        <title>The sunflower genome provides insights into oil metabolism, flowering and Asterid evolution.</title>
        <authorList>
            <person name="Badouin H."/>
            <person name="Gouzy J."/>
            <person name="Grassa C.J."/>
            <person name="Murat F."/>
            <person name="Staton S.E."/>
            <person name="Cottret L."/>
            <person name="Lelandais-Briere C."/>
            <person name="Owens G.L."/>
            <person name="Carrere S."/>
            <person name="Mayjonade B."/>
            <person name="Legrand L."/>
            <person name="Gill N."/>
            <person name="Kane N.C."/>
            <person name="Bowers J.E."/>
            <person name="Hubner S."/>
            <person name="Bellec A."/>
            <person name="Berard A."/>
            <person name="Berges H."/>
            <person name="Blanchet N."/>
            <person name="Boniface M.C."/>
            <person name="Brunel D."/>
            <person name="Catrice O."/>
            <person name="Chaidir N."/>
            <person name="Claudel C."/>
            <person name="Donnadieu C."/>
            <person name="Faraut T."/>
            <person name="Fievet G."/>
            <person name="Helmstetter N."/>
            <person name="King M."/>
            <person name="Knapp S.J."/>
            <person name="Lai Z."/>
            <person name="Le Paslier M.C."/>
            <person name="Lippi Y."/>
            <person name="Lorenzon L."/>
            <person name="Mandel J.R."/>
            <person name="Marage G."/>
            <person name="Marchand G."/>
            <person name="Marquand E."/>
            <person name="Bret-Mestries E."/>
            <person name="Morien E."/>
            <person name="Nambeesan S."/>
            <person name="Nguyen T."/>
            <person name="Pegot-Espagnet P."/>
            <person name="Pouilly N."/>
            <person name="Raftis F."/>
            <person name="Sallet E."/>
            <person name="Schiex T."/>
            <person name="Thomas J."/>
            <person name="Vandecasteele C."/>
            <person name="Vares D."/>
            <person name="Vear F."/>
            <person name="Vautrin S."/>
            <person name="Crespi M."/>
            <person name="Mangin B."/>
            <person name="Burke J.M."/>
            <person name="Salse J."/>
            <person name="Munos S."/>
            <person name="Vincourt P."/>
            <person name="Rieseberg L.H."/>
            <person name="Langlade N.B."/>
        </authorList>
    </citation>
    <scope>NUCLEOTIDE SEQUENCE</scope>
    <source>
        <tissue evidence="8">Leaves</tissue>
    </source>
</reference>
<dbReference type="CDD" id="cd00120">
    <property type="entry name" value="MADS"/>
    <property type="match status" value="1"/>
</dbReference>
<dbReference type="PANTHER" id="PTHR11945">
    <property type="entry name" value="MADS BOX PROTEIN"/>
    <property type="match status" value="1"/>
</dbReference>
<dbReference type="SMART" id="SM00432">
    <property type="entry name" value="MADS"/>
    <property type="match status" value="1"/>
</dbReference>
<evidence type="ECO:0000256" key="3">
    <source>
        <dbReference type="ARBA" id="ARBA00023125"/>
    </source>
</evidence>
<feature type="transmembrane region" description="Helical" evidence="6">
    <location>
        <begin position="21"/>
        <end position="41"/>
    </location>
</feature>
<sequence>MEKMEKESNLNVTFSKRRPCLFKKVSELYILCVVEIAIVVFSSSQKAKLLWPSVCRNDC</sequence>
<dbReference type="AlphaFoldDB" id="A0A9K3NCD2"/>
<dbReference type="InterPro" id="IPR036879">
    <property type="entry name" value="TF_MADSbox_sf"/>
</dbReference>
<proteinExistence type="predicted"/>
<evidence type="ECO:0000256" key="4">
    <source>
        <dbReference type="ARBA" id="ARBA00023163"/>
    </source>
</evidence>
<comment type="caution">
    <text evidence="8">The sequence shown here is derived from an EMBL/GenBank/DDBJ whole genome shotgun (WGS) entry which is preliminary data.</text>
</comment>
<keyword evidence="4" id="KW-0804">Transcription</keyword>
<dbReference type="Gene3D" id="3.40.1810.10">
    <property type="entry name" value="Transcription factor, MADS-box"/>
    <property type="match status" value="1"/>
</dbReference>
<keyword evidence="6" id="KW-0472">Membrane</keyword>
<dbReference type="SUPFAM" id="SSF55455">
    <property type="entry name" value="SRF-like"/>
    <property type="match status" value="1"/>
</dbReference>
<dbReference type="PROSITE" id="PS50066">
    <property type="entry name" value="MADS_BOX_2"/>
    <property type="match status" value="1"/>
</dbReference>
<gene>
    <name evidence="8" type="ORF">HanXRQr2_Chr08g0335231</name>
</gene>
<evidence type="ECO:0000313" key="9">
    <source>
        <dbReference type="Proteomes" id="UP000215914"/>
    </source>
</evidence>
<keyword evidence="6" id="KW-0812">Transmembrane</keyword>